<organism evidence="1 2">
    <name type="scientific">Tropicimonas aquimaris</name>
    <dbReference type="NCBI Taxonomy" id="914152"/>
    <lineage>
        <taxon>Bacteria</taxon>
        <taxon>Pseudomonadati</taxon>
        <taxon>Pseudomonadota</taxon>
        <taxon>Alphaproteobacteria</taxon>
        <taxon>Rhodobacterales</taxon>
        <taxon>Roseobacteraceae</taxon>
        <taxon>Tropicimonas</taxon>
    </lineage>
</organism>
<dbReference type="RefSeq" id="WP_386075929.1">
    <property type="nucleotide sequence ID" value="NZ_JBHTJT010000032.1"/>
</dbReference>
<name>A0ABW3ISI7_9RHOB</name>
<sequence>MKHGVLSDLSVPGTQIEVRVTPNASHDDLLVECMGLRVFITDNIDSEKVNESTTDLLAAENGGEKVDHGSGGIGGVREVRTSLAMGRLAAP</sequence>
<dbReference type="EMBL" id="JBHTJT010000032">
    <property type="protein sequence ID" value="MFD0981128.1"/>
    <property type="molecule type" value="Genomic_DNA"/>
</dbReference>
<gene>
    <name evidence="1" type="ORF">ACFQ2S_15915</name>
</gene>
<protein>
    <submittedName>
        <fullName evidence="1">DUF167 domain-containing protein</fullName>
    </submittedName>
</protein>
<evidence type="ECO:0000313" key="1">
    <source>
        <dbReference type="EMBL" id="MFD0981128.1"/>
    </source>
</evidence>
<proteinExistence type="predicted"/>
<reference evidence="2" key="1">
    <citation type="journal article" date="2019" name="Int. J. Syst. Evol. Microbiol.">
        <title>The Global Catalogue of Microorganisms (GCM) 10K type strain sequencing project: providing services to taxonomists for standard genome sequencing and annotation.</title>
        <authorList>
            <consortium name="The Broad Institute Genomics Platform"/>
            <consortium name="The Broad Institute Genome Sequencing Center for Infectious Disease"/>
            <person name="Wu L."/>
            <person name="Ma J."/>
        </authorList>
    </citation>
    <scope>NUCLEOTIDE SEQUENCE [LARGE SCALE GENOMIC DNA]</scope>
    <source>
        <strain evidence="2">CCUG 60524</strain>
    </source>
</reference>
<accession>A0ABW3ISI7</accession>
<comment type="caution">
    <text evidence="1">The sequence shown here is derived from an EMBL/GenBank/DDBJ whole genome shotgun (WGS) entry which is preliminary data.</text>
</comment>
<keyword evidence="2" id="KW-1185">Reference proteome</keyword>
<evidence type="ECO:0000313" key="2">
    <source>
        <dbReference type="Proteomes" id="UP001597108"/>
    </source>
</evidence>
<dbReference type="Proteomes" id="UP001597108">
    <property type="component" value="Unassembled WGS sequence"/>
</dbReference>